<accession>A0ABV0QHJ7</accession>
<reference evidence="2 3" key="1">
    <citation type="submission" date="2021-06" db="EMBL/GenBank/DDBJ databases">
        <authorList>
            <person name="Palmer J.M."/>
        </authorList>
    </citation>
    <scope>NUCLEOTIDE SEQUENCE [LARGE SCALE GENOMIC DNA]</scope>
    <source>
        <strain evidence="2 3">XC_2019</strain>
        <tissue evidence="2">Muscle</tissue>
    </source>
</reference>
<keyword evidence="1" id="KW-0472">Membrane</keyword>
<feature type="transmembrane region" description="Helical" evidence="1">
    <location>
        <begin position="51"/>
        <end position="73"/>
    </location>
</feature>
<dbReference type="Proteomes" id="UP001434883">
    <property type="component" value="Unassembled WGS sequence"/>
</dbReference>
<keyword evidence="1" id="KW-1133">Transmembrane helix</keyword>
<gene>
    <name evidence="2" type="ORF">XENOCAPTIV_010135</name>
</gene>
<proteinExistence type="predicted"/>
<sequence>MDSQHSCSQLLISTNKWQVTARYASMLMYVHICAVRLTLVSNSAFAFSSTYLFSTMVLTVFLLGMVYVGSSFATNALNPGSSNTVKGWESFTMKSTRASSSSCFLDPTINKENFNLT</sequence>
<dbReference type="EMBL" id="JAHRIN010010639">
    <property type="protein sequence ID" value="MEQ2195279.1"/>
    <property type="molecule type" value="Genomic_DNA"/>
</dbReference>
<feature type="transmembrane region" description="Helical" evidence="1">
    <location>
        <begin position="20"/>
        <end position="39"/>
    </location>
</feature>
<keyword evidence="3" id="KW-1185">Reference proteome</keyword>
<organism evidence="2 3">
    <name type="scientific">Xenoophorus captivus</name>
    <dbReference type="NCBI Taxonomy" id="1517983"/>
    <lineage>
        <taxon>Eukaryota</taxon>
        <taxon>Metazoa</taxon>
        <taxon>Chordata</taxon>
        <taxon>Craniata</taxon>
        <taxon>Vertebrata</taxon>
        <taxon>Euteleostomi</taxon>
        <taxon>Actinopterygii</taxon>
        <taxon>Neopterygii</taxon>
        <taxon>Teleostei</taxon>
        <taxon>Neoteleostei</taxon>
        <taxon>Acanthomorphata</taxon>
        <taxon>Ovalentaria</taxon>
        <taxon>Atherinomorphae</taxon>
        <taxon>Cyprinodontiformes</taxon>
        <taxon>Goodeidae</taxon>
        <taxon>Xenoophorus</taxon>
    </lineage>
</organism>
<name>A0ABV0QHJ7_9TELE</name>
<comment type="caution">
    <text evidence="2">The sequence shown here is derived from an EMBL/GenBank/DDBJ whole genome shotgun (WGS) entry which is preliminary data.</text>
</comment>
<evidence type="ECO:0000313" key="2">
    <source>
        <dbReference type="EMBL" id="MEQ2195279.1"/>
    </source>
</evidence>
<evidence type="ECO:0000256" key="1">
    <source>
        <dbReference type="SAM" id="Phobius"/>
    </source>
</evidence>
<protein>
    <submittedName>
        <fullName evidence="2">Uncharacterized protein</fullName>
    </submittedName>
</protein>
<evidence type="ECO:0000313" key="3">
    <source>
        <dbReference type="Proteomes" id="UP001434883"/>
    </source>
</evidence>
<keyword evidence="1" id="KW-0812">Transmembrane</keyword>